<dbReference type="PROSITE" id="PS00149">
    <property type="entry name" value="SULFATASE_2"/>
    <property type="match status" value="1"/>
</dbReference>
<reference evidence="6 7" key="1">
    <citation type="journal article" date="2015" name="Stand. Genomic Sci.">
        <title>Genomic Encyclopedia of Bacterial and Archaeal Type Strains, Phase III: the genomes of soil and plant-associated and newly described type strains.</title>
        <authorList>
            <person name="Whitman W.B."/>
            <person name="Woyke T."/>
            <person name="Klenk H.P."/>
            <person name="Zhou Y."/>
            <person name="Lilburn T.G."/>
            <person name="Beck B.J."/>
            <person name="De Vos P."/>
            <person name="Vandamme P."/>
            <person name="Eisen J.A."/>
            <person name="Garrity G."/>
            <person name="Hugenholtz P."/>
            <person name="Kyrpides N.C."/>
        </authorList>
    </citation>
    <scope>NUCLEOTIDE SEQUENCE [LARGE SCALE GENOMIC DNA]</scope>
    <source>
        <strain evidence="6 7">CGMCC 1.10136</strain>
    </source>
</reference>
<evidence type="ECO:0000259" key="5">
    <source>
        <dbReference type="Pfam" id="PF00884"/>
    </source>
</evidence>
<organism evidence="6 7">
    <name type="scientific">Aerolutibacter ruishenii</name>
    <dbReference type="NCBI Taxonomy" id="686800"/>
    <lineage>
        <taxon>Bacteria</taxon>
        <taxon>Pseudomonadati</taxon>
        <taxon>Pseudomonadota</taxon>
        <taxon>Gammaproteobacteria</taxon>
        <taxon>Lysobacterales</taxon>
        <taxon>Lysobacteraceae</taxon>
        <taxon>Aerolutibacter</taxon>
    </lineage>
</organism>
<dbReference type="Pfam" id="PF00884">
    <property type="entry name" value="Sulfatase"/>
    <property type="match status" value="1"/>
</dbReference>
<comment type="similarity">
    <text evidence="1">Belongs to the sulfatase family.</text>
</comment>
<dbReference type="InterPro" id="IPR017850">
    <property type="entry name" value="Alkaline_phosphatase_core_sf"/>
</dbReference>
<dbReference type="SUPFAM" id="SSF53649">
    <property type="entry name" value="Alkaline phosphatase-like"/>
    <property type="match status" value="1"/>
</dbReference>
<dbReference type="InterPro" id="IPR050738">
    <property type="entry name" value="Sulfatase"/>
</dbReference>
<proteinExistence type="inferred from homology"/>
<name>A0A562LCX7_9GAMM</name>
<dbReference type="InterPro" id="IPR024607">
    <property type="entry name" value="Sulfatase_CS"/>
</dbReference>
<evidence type="ECO:0000256" key="4">
    <source>
        <dbReference type="ARBA" id="ARBA00022837"/>
    </source>
</evidence>
<keyword evidence="3" id="KW-0378">Hydrolase</keyword>
<dbReference type="Gene3D" id="3.30.1120.10">
    <property type="match status" value="1"/>
</dbReference>
<accession>A0A562LCX7</accession>
<dbReference type="PANTHER" id="PTHR42693">
    <property type="entry name" value="ARYLSULFATASE FAMILY MEMBER"/>
    <property type="match status" value="1"/>
</dbReference>
<evidence type="ECO:0000256" key="3">
    <source>
        <dbReference type="ARBA" id="ARBA00022801"/>
    </source>
</evidence>
<evidence type="ECO:0000313" key="6">
    <source>
        <dbReference type="EMBL" id="TWI05395.1"/>
    </source>
</evidence>
<dbReference type="InterPro" id="IPR000917">
    <property type="entry name" value="Sulfatase_N"/>
</dbReference>
<feature type="domain" description="Sulfatase N-terminal" evidence="5">
    <location>
        <begin position="8"/>
        <end position="416"/>
    </location>
</feature>
<dbReference type="Gene3D" id="3.40.720.10">
    <property type="entry name" value="Alkaline Phosphatase, subunit A"/>
    <property type="match status" value="1"/>
</dbReference>
<dbReference type="PANTHER" id="PTHR42693:SF33">
    <property type="entry name" value="ARYLSULFATASE"/>
    <property type="match status" value="1"/>
</dbReference>
<sequence>MTTQSKRPNVLLVVVDDMGYSDCAPFGGEIATPNLSRLAEEGVRFRNFYVSSLCAPTRSLLMTGVDNHLNGLGVMPPMHSMNQFMQPGYEGTLNANVATIAELLSDGGYFTCMAGKWHLGKNDGQRPEDRGFQQVFSFLGGGASHFADARELAPSEGPHTLYDDNGRDVTDALPDDFYSTTYYTDRMIGFLRERPADRPFFAYLAYTAPHDPLQVPDEWLDRYRGRYDGGYPAMVTERTRRMKAVGLIPQDLEINPGTGHFPEWDELPPDEQRSQARKMELCAAMIEMADAGIGQVLGYLEETGALDDTIVVFMSDNGANPKEPHFYSASTPEQIDTWYDNSPGNMGRKGSFVSIGGAWAEACNTPLSYFKLTTSEGGVQVPLIVKGPGVERRGIVTDQLLHATDIVPTLLDYAGVERPKERNGHVLAPLYGRSWRAWLERSSRQPIRGSYDPLGFEMIECKAVIKGGWKILFLAPPYGQSEWQLYDLREDPQEQVNVAAQHPEKLAEMQAEWEAYARSVGYIEASGDRALAHMSPEEFFSRYGMAT</sequence>
<dbReference type="GO" id="GO:0004065">
    <property type="term" value="F:arylsulfatase activity"/>
    <property type="evidence" value="ECO:0007669"/>
    <property type="project" value="TreeGrafter"/>
</dbReference>
<dbReference type="Proteomes" id="UP000316471">
    <property type="component" value="Unassembled WGS sequence"/>
</dbReference>
<keyword evidence="4" id="KW-0106">Calcium</keyword>
<dbReference type="GO" id="GO:0046872">
    <property type="term" value="F:metal ion binding"/>
    <property type="evidence" value="ECO:0007669"/>
    <property type="project" value="UniProtKB-KW"/>
</dbReference>
<dbReference type="CDD" id="cd16025">
    <property type="entry name" value="PAS_like"/>
    <property type="match status" value="1"/>
</dbReference>
<dbReference type="AlphaFoldDB" id="A0A562LCX7"/>
<dbReference type="RefSeq" id="WP_144817133.1">
    <property type="nucleotide sequence ID" value="NZ_VLKP01000020.1"/>
</dbReference>
<evidence type="ECO:0000256" key="2">
    <source>
        <dbReference type="ARBA" id="ARBA00022723"/>
    </source>
</evidence>
<protein>
    <submittedName>
        <fullName evidence="6">Arylsulfatase</fullName>
    </submittedName>
</protein>
<evidence type="ECO:0000256" key="1">
    <source>
        <dbReference type="ARBA" id="ARBA00008779"/>
    </source>
</evidence>
<gene>
    <name evidence="6" type="ORF">IP93_03067</name>
</gene>
<dbReference type="PROSITE" id="PS00523">
    <property type="entry name" value="SULFATASE_1"/>
    <property type="match status" value="1"/>
</dbReference>
<evidence type="ECO:0000313" key="7">
    <source>
        <dbReference type="Proteomes" id="UP000316471"/>
    </source>
</evidence>
<comment type="caution">
    <text evidence="6">The sequence shown here is derived from an EMBL/GenBank/DDBJ whole genome shotgun (WGS) entry which is preliminary data.</text>
</comment>
<dbReference type="OrthoDB" id="974590at2"/>
<dbReference type="EMBL" id="VLKP01000020">
    <property type="protein sequence ID" value="TWI05395.1"/>
    <property type="molecule type" value="Genomic_DNA"/>
</dbReference>
<keyword evidence="2" id="KW-0479">Metal-binding</keyword>
<keyword evidence="7" id="KW-1185">Reference proteome</keyword>